<dbReference type="Pfam" id="PF00551">
    <property type="entry name" value="Formyl_trans_N"/>
    <property type="match status" value="1"/>
</dbReference>
<gene>
    <name evidence="3 5" type="ORF">P152DRAFT_422054</name>
</gene>
<evidence type="ECO:0000313" key="4">
    <source>
        <dbReference type="Proteomes" id="UP000504638"/>
    </source>
</evidence>
<organism evidence="3">
    <name type="scientific">Eremomyces bilateralis CBS 781.70</name>
    <dbReference type="NCBI Taxonomy" id="1392243"/>
    <lineage>
        <taxon>Eukaryota</taxon>
        <taxon>Fungi</taxon>
        <taxon>Dikarya</taxon>
        <taxon>Ascomycota</taxon>
        <taxon>Pezizomycotina</taxon>
        <taxon>Dothideomycetes</taxon>
        <taxon>Dothideomycetes incertae sedis</taxon>
        <taxon>Eremomycetales</taxon>
        <taxon>Eremomycetaceae</taxon>
        <taxon>Eremomyces</taxon>
    </lineage>
</organism>
<dbReference type="RefSeq" id="XP_033531604.1">
    <property type="nucleotide sequence ID" value="XM_033677183.1"/>
</dbReference>
<dbReference type="PANTHER" id="PTHR11138">
    <property type="entry name" value="METHIONYL-TRNA FORMYLTRANSFERASE"/>
    <property type="match status" value="1"/>
</dbReference>
<keyword evidence="3" id="KW-0808">Transferase</keyword>
<feature type="domain" description="Formyl transferase N-terminal" evidence="2">
    <location>
        <begin position="68"/>
        <end position="246"/>
    </location>
</feature>
<dbReference type="OrthoDB" id="10268103at2759"/>
<evidence type="ECO:0000313" key="5">
    <source>
        <dbReference type="RefSeq" id="XP_033531604.1"/>
    </source>
</evidence>
<evidence type="ECO:0000256" key="1">
    <source>
        <dbReference type="SAM" id="MobiDB-lite"/>
    </source>
</evidence>
<evidence type="ECO:0000313" key="3">
    <source>
        <dbReference type="EMBL" id="KAF1809973.1"/>
    </source>
</evidence>
<dbReference type="Proteomes" id="UP000504638">
    <property type="component" value="Unplaced"/>
</dbReference>
<dbReference type="GO" id="GO:0005739">
    <property type="term" value="C:mitochondrion"/>
    <property type="evidence" value="ECO:0007669"/>
    <property type="project" value="TreeGrafter"/>
</dbReference>
<keyword evidence="4" id="KW-1185">Reference proteome</keyword>
<dbReference type="AlphaFoldDB" id="A0A6G1FW23"/>
<dbReference type="PANTHER" id="PTHR11138:SF5">
    <property type="entry name" value="METHIONYL-TRNA FORMYLTRANSFERASE, MITOCHONDRIAL"/>
    <property type="match status" value="1"/>
</dbReference>
<proteinExistence type="predicted"/>
<dbReference type="EMBL" id="ML975169">
    <property type="protein sequence ID" value="KAF1809973.1"/>
    <property type="molecule type" value="Genomic_DNA"/>
</dbReference>
<accession>A0A6G1FW23</accession>
<dbReference type="SUPFAM" id="SSF53328">
    <property type="entry name" value="Formyltransferase"/>
    <property type="match status" value="1"/>
</dbReference>
<feature type="compositionally biased region" description="Polar residues" evidence="1">
    <location>
        <begin position="267"/>
        <end position="282"/>
    </location>
</feature>
<reference evidence="3 5" key="1">
    <citation type="submission" date="2020-01" db="EMBL/GenBank/DDBJ databases">
        <authorList>
            <consortium name="DOE Joint Genome Institute"/>
            <person name="Haridas S."/>
            <person name="Albert R."/>
            <person name="Binder M."/>
            <person name="Bloem J."/>
            <person name="Labutti K."/>
            <person name="Salamov A."/>
            <person name="Andreopoulos B."/>
            <person name="Baker S.E."/>
            <person name="Barry K."/>
            <person name="Bills G."/>
            <person name="Bluhm B.H."/>
            <person name="Cannon C."/>
            <person name="Castanera R."/>
            <person name="Culley D.E."/>
            <person name="Daum C."/>
            <person name="Ezra D."/>
            <person name="Gonzalez J.B."/>
            <person name="Henrissat B."/>
            <person name="Kuo A."/>
            <person name="Liang C."/>
            <person name="Lipzen A."/>
            <person name="Lutzoni F."/>
            <person name="Magnuson J."/>
            <person name="Mondo S."/>
            <person name="Nolan M."/>
            <person name="Ohm R."/>
            <person name="Pangilinan J."/>
            <person name="Park H.-J."/>
            <person name="Ramirez L."/>
            <person name="Alfaro M."/>
            <person name="Sun H."/>
            <person name="Tritt A."/>
            <person name="Yoshinaga Y."/>
            <person name="Zwiers L.-H."/>
            <person name="Turgeon B.G."/>
            <person name="Goodwin S.B."/>
            <person name="Spatafora J.W."/>
            <person name="Crous P.W."/>
            <person name="Grigoriev I.V."/>
        </authorList>
    </citation>
    <scope>NUCLEOTIDE SEQUENCE</scope>
    <source>
        <strain evidence="3 5">CBS 781.70</strain>
    </source>
</reference>
<evidence type="ECO:0000259" key="2">
    <source>
        <dbReference type="Pfam" id="PF00551"/>
    </source>
</evidence>
<dbReference type="InterPro" id="IPR036477">
    <property type="entry name" value="Formyl_transf_N_sf"/>
</dbReference>
<protein>
    <submittedName>
        <fullName evidence="3 5">Formyltransferase</fullName>
    </submittedName>
</protein>
<feature type="region of interest" description="Disordered" evidence="1">
    <location>
        <begin position="258"/>
        <end position="311"/>
    </location>
</feature>
<reference evidence="5" key="2">
    <citation type="submission" date="2020-04" db="EMBL/GenBank/DDBJ databases">
        <authorList>
            <consortium name="NCBI Genome Project"/>
        </authorList>
    </citation>
    <scope>NUCLEOTIDE SEQUENCE</scope>
    <source>
        <strain evidence="5">CBS 781.70</strain>
    </source>
</reference>
<dbReference type="InterPro" id="IPR002376">
    <property type="entry name" value="Formyl_transf_N"/>
</dbReference>
<sequence>MSRARSIVPCLRPILRHASSCSPGWASAARSSPLDLRGNERALVAWSFGQTRWSHNKTHIEDDKPHILFCGSDHFSIAALQAVLKRVEDGTVGSVSVVCRPGKRVGRGLKEIRDVPLKIFAQSHNLPLHVLPADTFTKWTPPTSPSLIITASFGLLVPPRLLRLAKHGGINLHPSLLPDLPGAGPIHHALLQGREWTGVTVQRLHETSMDTGTVVAQRWVKVEEGMSVEELVGSVTEEGARVLGAVIDGRKFVRRQSDVDSHGVTVVESSDTQPAESSTNVDPAQPLPTAPSVHAETEAEAESPRRLIISHAPKITPSDRRIAWPTMSARHIARRSRILANLWDTTTYDACMDQVSPHPSSDQSNPSENSGLVAKVHGAKRVIFQHISVPSPGPTPLWHTVNPTSTADNETGIAVPCRDGSVGWVKVPGFLRPGDPVLLPWSEPTPSDDGVPVLFAIGGLGDVHGTEGDDARYPPVARTLLIPESATVDSGLRGQGLQTLAQEMMGRDGGMKVRVMNGTIGGDNGDAEARRMERVGKRRYLCDVDADGWKLLLTKWEKVRNTQSTEL</sequence>
<reference evidence="5" key="3">
    <citation type="submission" date="2025-04" db="UniProtKB">
        <authorList>
            <consortium name="RefSeq"/>
        </authorList>
    </citation>
    <scope>IDENTIFICATION</scope>
    <source>
        <strain evidence="5">CBS 781.70</strain>
    </source>
</reference>
<dbReference type="GeneID" id="54417753"/>
<dbReference type="Gene3D" id="3.40.50.12230">
    <property type="match status" value="1"/>
</dbReference>
<dbReference type="GO" id="GO:0004479">
    <property type="term" value="F:methionyl-tRNA formyltransferase activity"/>
    <property type="evidence" value="ECO:0007669"/>
    <property type="project" value="TreeGrafter"/>
</dbReference>
<name>A0A6G1FW23_9PEZI</name>